<keyword evidence="2" id="KW-1003">Cell membrane</keyword>
<evidence type="ECO:0000313" key="7">
    <source>
        <dbReference type="EMBL" id="MFH6767360.1"/>
    </source>
</evidence>
<organism evidence="7 8">
    <name type="scientific">Gaetbulibacter aquiaggeris</name>
    <dbReference type="NCBI Taxonomy" id="1735373"/>
    <lineage>
        <taxon>Bacteria</taxon>
        <taxon>Pseudomonadati</taxon>
        <taxon>Bacteroidota</taxon>
        <taxon>Flavobacteriia</taxon>
        <taxon>Flavobacteriales</taxon>
        <taxon>Flavobacteriaceae</taxon>
        <taxon>Gaetbulibacter</taxon>
    </lineage>
</organism>
<dbReference type="PANTHER" id="PTHR30250:SF11">
    <property type="entry name" value="O-ANTIGEN TRANSPORTER-RELATED"/>
    <property type="match status" value="1"/>
</dbReference>
<evidence type="ECO:0000256" key="2">
    <source>
        <dbReference type="ARBA" id="ARBA00022475"/>
    </source>
</evidence>
<keyword evidence="8" id="KW-1185">Reference proteome</keyword>
<sequence>MQFYKKTTPDLKYFFTGTFYTGLSSIVGLLVPILVVPHLIKTVGLELYGMSAVAFSVSYFFSMIVDYGFNITGVNKLSKESNPDNKTRVINNIIYTKGLIFLTILPICLFIYSFIISNPIELLVYIISLSLPFASVLNLSWALQGLHRIKIWSLLTVFGQFVYLIFIYLFVKDKDDVILINLFYGIGIFVSGLSSLIYIIKNHNFKFNKFIFSSIITELKGSYHFFLSNIGSYTSLYFLGPLVGSLISYEMAGVYSIIEKIYNIGRKPFGIYQTFMLPKISEQVNTSKTVAKRNIKNTYGFVIMFVIIELGALLIFHQEVILYFTSFNSNILESMLLLSLVGILIAIVNCPLALYLTALDRKQELMKIAIIAPLFGLLSGIFLINYFEIIGSIFTLILIEIFYATCLLVVYLNLKGVNFK</sequence>
<name>A0ABW7ML58_9FLAO</name>
<comment type="caution">
    <text evidence="7">The sequence shown here is derived from an EMBL/GenBank/DDBJ whole genome shotgun (WGS) entry which is preliminary data.</text>
</comment>
<feature type="transmembrane region" description="Helical" evidence="6">
    <location>
        <begin position="122"/>
        <end position="139"/>
    </location>
</feature>
<feature type="transmembrane region" description="Helical" evidence="6">
    <location>
        <begin position="298"/>
        <end position="316"/>
    </location>
</feature>
<evidence type="ECO:0000313" key="8">
    <source>
        <dbReference type="Proteomes" id="UP001610104"/>
    </source>
</evidence>
<evidence type="ECO:0000256" key="1">
    <source>
        <dbReference type="ARBA" id="ARBA00004651"/>
    </source>
</evidence>
<dbReference type="Proteomes" id="UP001610104">
    <property type="component" value="Unassembled WGS sequence"/>
</dbReference>
<dbReference type="RefSeq" id="WP_395436646.1">
    <property type="nucleotide sequence ID" value="NZ_JBAWKC010000001.1"/>
</dbReference>
<evidence type="ECO:0000256" key="4">
    <source>
        <dbReference type="ARBA" id="ARBA00022989"/>
    </source>
</evidence>
<proteinExistence type="predicted"/>
<evidence type="ECO:0000256" key="5">
    <source>
        <dbReference type="ARBA" id="ARBA00023136"/>
    </source>
</evidence>
<feature type="transmembrane region" description="Helical" evidence="6">
    <location>
        <begin position="177"/>
        <end position="200"/>
    </location>
</feature>
<feature type="transmembrane region" description="Helical" evidence="6">
    <location>
        <begin position="336"/>
        <end position="356"/>
    </location>
</feature>
<dbReference type="InterPro" id="IPR050833">
    <property type="entry name" value="Poly_Biosynth_Transport"/>
</dbReference>
<feature type="transmembrane region" description="Helical" evidence="6">
    <location>
        <begin position="12"/>
        <end position="35"/>
    </location>
</feature>
<dbReference type="InterPro" id="IPR002797">
    <property type="entry name" value="Polysacc_synth"/>
</dbReference>
<feature type="transmembrane region" description="Helical" evidence="6">
    <location>
        <begin position="393"/>
        <end position="414"/>
    </location>
</feature>
<feature type="transmembrane region" description="Helical" evidence="6">
    <location>
        <begin position="47"/>
        <end position="69"/>
    </location>
</feature>
<protein>
    <submittedName>
        <fullName evidence="7">Oligosaccharide flippase family protein</fullName>
    </submittedName>
</protein>
<evidence type="ECO:0000256" key="3">
    <source>
        <dbReference type="ARBA" id="ARBA00022692"/>
    </source>
</evidence>
<feature type="transmembrane region" description="Helical" evidence="6">
    <location>
        <begin position="89"/>
        <end position="116"/>
    </location>
</feature>
<accession>A0ABW7ML58</accession>
<feature type="transmembrane region" description="Helical" evidence="6">
    <location>
        <begin position="238"/>
        <end position="258"/>
    </location>
</feature>
<gene>
    <name evidence="7" type="ORF">V8G56_01325</name>
</gene>
<dbReference type="PANTHER" id="PTHR30250">
    <property type="entry name" value="PST FAMILY PREDICTED COLANIC ACID TRANSPORTER"/>
    <property type="match status" value="1"/>
</dbReference>
<feature type="transmembrane region" description="Helical" evidence="6">
    <location>
        <begin position="151"/>
        <end position="171"/>
    </location>
</feature>
<dbReference type="EMBL" id="JBAWKC010000001">
    <property type="protein sequence ID" value="MFH6767360.1"/>
    <property type="molecule type" value="Genomic_DNA"/>
</dbReference>
<reference evidence="7 8" key="1">
    <citation type="submission" date="2024-02" db="EMBL/GenBank/DDBJ databases">
        <title>A Gaetbulibacter species isolated from tidal flats and genomic insights of their niches.</title>
        <authorList>
            <person name="Ye Y."/>
        </authorList>
    </citation>
    <scope>NUCLEOTIDE SEQUENCE [LARGE SCALE GENOMIC DNA]</scope>
    <source>
        <strain evidence="7 8">KEM-8</strain>
    </source>
</reference>
<keyword evidence="3 6" id="KW-0812">Transmembrane</keyword>
<keyword evidence="4 6" id="KW-1133">Transmembrane helix</keyword>
<dbReference type="Pfam" id="PF01943">
    <property type="entry name" value="Polysacc_synt"/>
    <property type="match status" value="1"/>
</dbReference>
<keyword evidence="5 6" id="KW-0472">Membrane</keyword>
<evidence type="ECO:0000256" key="6">
    <source>
        <dbReference type="SAM" id="Phobius"/>
    </source>
</evidence>
<feature type="transmembrane region" description="Helical" evidence="6">
    <location>
        <begin position="368"/>
        <end position="387"/>
    </location>
</feature>
<comment type="subcellular location">
    <subcellularLocation>
        <location evidence="1">Cell membrane</location>
        <topology evidence="1">Multi-pass membrane protein</topology>
    </subcellularLocation>
</comment>